<name>A0AAV3Y310_9GAST</name>
<evidence type="ECO:0000313" key="2">
    <source>
        <dbReference type="Proteomes" id="UP000735302"/>
    </source>
</evidence>
<dbReference type="EMBL" id="BLXT01000403">
    <property type="protein sequence ID" value="GFN76627.1"/>
    <property type="molecule type" value="Genomic_DNA"/>
</dbReference>
<keyword evidence="2" id="KW-1185">Reference proteome</keyword>
<proteinExistence type="predicted"/>
<dbReference type="AlphaFoldDB" id="A0AAV3Y310"/>
<dbReference type="InterPro" id="IPR036397">
    <property type="entry name" value="RNaseH_sf"/>
</dbReference>
<reference evidence="1 2" key="1">
    <citation type="journal article" date="2021" name="Elife">
        <title>Chloroplast acquisition without the gene transfer in kleptoplastic sea slugs, Plakobranchus ocellatus.</title>
        <authorList>
            <person name="Maeda T."/>
            <person name="Takahashi S."/>
            <person name="Yoshida T."/>
            <person name="Shimamura S."/>
            <person name="Takaki Y."/>
            <person name="Nagai Y."/>
            <person name="Toyoda A."/>
            <person name="Suzuki Y."/>
            <person name="Arimoto A."/>
            <person name="Ishii H."/>
            <person name="Satoh N."/>
            <person name="Nishiyama T."/>
            <person name="Hasebe M."/>
            <person name="Maruyama T."/>
            <person name="Minagawa J."/>
            <person name="Obokata J."/>
            <person name="Shigenobu S."/>
        </authorList>
    </citation>
    <scope>NUCLEOTIDE SEQUENCE [LARGE SCALE GENOMIC DNA]</scope>
</reference>
<dbReference type="Proteomes" id="UP000735302">
    <property type="component" value="Unassembled WGS sequence"/>
</dbReference>
<evidence type="ECO:0000313" key="1">
    <source>
        <dbReference type="EMBL" id="GFN76627.1"/>
    </source>
</evidence>
<accession>A0AAV3Y310</accession>
<sequence length="110" mass="12858">MSTRGCLLSSHLDHGSPPRKTLESCSYIDRAINFRGHNWPDMMDAFFKYTYIHLMYSISTARKLDEDFAHFGYPHTIATYNANCFSSAEFQRRCEQRNILKLHGAFLMRV</sequence>
<dbReference type="GO" id="GO:0003676">
    <property type="term" value="F:nucleic acid binding"/>
    <property type="evidence" value="ECO:0007669"/>
    <property type="project" value="InterPro"/>
</dbReference>
<dbReference type="Gene3D" id="3.30.420.10">
    <property type="entry name" value="Ribonuclease H-like superfamily/Ribonuclease H"/>
    <property type="match status" value="1"/>
</dbReference>
<comment type="caution">
    <text evidence="1">The sequence shown here is derived from an EMBL/GenBank/DDBJ whole genome shotgun (WGS) entry which is preliminary data.</text>
</comment>
<protein>
    <submittedName>
        <fullName evidence="1">Transposon tf2-9 polyprotein</fullName>
    </submittedName>
</protein>
<organism evidence="1 2">
    <name type="scientific">Plakobranchus ocellatus</name>
    <dbReference type="NCBI Taxonomy" id="259542"/>
    <lineage>
        <taxon>Eukaryota</taxon>
        <taxon>Metazoa</taxon>
        <taxon>Spiralia</taxon>
        <taxon>Lophotrochozoa</taxon>
        <taxon>Mollusca</taxon>
        <taxon>Gastropoda</taxon>
        <taxon>Heterobranchia</taxon>
        <taxon>Euthyneura</taxon>
        <taxon>Panpulmonata</taxon>
        <taxon>Sacoglossa</taxon>
        <taxon>Placobranchoidea</taxon>
        <taxon>Plakobranchidae</taxon>
        <taxon>Plakobranchus</taxon>
    </lineage>
</organism>
<gene>
    <name evidence="1" type="ORF">PoB_000313300</name>
</gene>